<dbReference type="Pfam" id="PF02463">
    <property type="entry name" value="SMC_N"/>
    <property type="match status" value="1"/>
</dbReference>
<dbReference type="InterPro" id="IPR027417">
    <property type="entry name" value="P-loop_NTPase"/>
</dbReference>
<keyword evidence="2 6" id="KW-0235">DNA replication</keyword>
<dbReference type="AlphaFoldDB" id="A0A537K3Y5"/>
<protein>
    <recommendedName>
        <fullName evidence="6">DNA replication and repair protein RecF</fullName>
    </recommendedName>
</protein>
<dbReference type="Proteomes" id="UP000318509">
    <property type="component" value="Unassembled WGS sequence"/>
</dbReference>
<dbReference type="GO" id="GO:0006260">
    <property type="term" value="P:DNA replication"/>
    <property type="evidence" value="ECO:0007669"/>
    <property type="project" value="UniProtKB-UniRule"/>
</dbReference>
<organism evidence="8 9">
    <name type="scientific">Candidatus Segetimicrobium genomatis</name>
    <dbReference type="NCBI Taxonomy" id="2569760"/>
    <lineage>
        <taxon>Bacteria</taxon>
        <taxon>Bacillati</taxon>
        <taxon>Candidatus Sysuimicrobiota</taxon>
        <taxon>Candidatus Sysuimicrobiia</taxon>
        <taxon>Candidatus Sysuimicrobiales</taxon>
        <taxon>Candidatus Segetimicrobiaceae</taxon>
        <taxon>Candidatus Segetimicrobium</taxon>
    </lineage>
</organism>
<dbReference type="EMBL" id="VBAK01000114">
    <property type="protein sequence ID" value="TMI90212.1"/>
    <property type="molecule type" value="Genomic_DNA"/>
</dbReference>
<evidence type="ECO:0000256" key="5">
    <source>
        <dbReference type="ARBA" id="ARBA00023125"/>
    </source>
</evidence>
<evidence type="ECO:0000256" key="2">
    <source>
        <dbReference type="ARBA" id="ARBA00022705"/>
    </source>
</evidence>
<proteinExistence type="inferred from homology"/>
<keyword evidence="6" id="KW-0742">SOS response</keyword>
<dbReference type="PANTHER" id="PTHR32182:SF0">
    <property type="entry name" value="DNA REPLICATION AND REPAIR PROTEIN RECF"/>
    <property type="match status" value="1"/>
</dbReference>
<comment type="function">
    <text evidence="6">The RecF protein is involved in DNA metabolism; it is required for DNA replication and normal SOS inducibility. RecF binds preferentially to single-stranded, linear DNA. It also seems to bind ATP.</text>
</comment>
<keyword evidence="5 6" id="KW-0238">DNA-binding</keyword>
<dbReference type="NCBIfam" id="TIGR00611">
    <property type="entry name" value="recf"/>
    <property type="match status" value="1"/>
</dbReference>
<sequence>MNAGGAGASAPATGWRWATGSTGLWLAELRLRNFRNYEAVDLALDQGVLLLIGSNAQGKSNLLEAVYTAALGRSPRVTRDVELIRFGQDRAHIRAGVQGERQQVLEVAFDRATGERRLKVNGVVVDRGQLLGRLMVVLAGPLDDEVIRGAPEYRRRVMDAALSQVSPSYFFALTRYTRVVRQRNRLLRAAADGAALAPWDEQLVDLGAVVIERRREFVARLGARAAARHARLAGGEERLQIAYVCAVGEGGDRAALARALAARRQDELRRGASLVGPHRDDLRLTVNGVDLRAYGSRGQHHTAALSLRLAEVDLLKEERGEWPVVLFDDVLAHLDAARQALLVREIAGPQVLLTHTERPALGAAPMRVLRVRTGRIVEESGVSA</sequence>
<dbReference type="InterPro" id="IPR001238">
    <property type="entry name" value="DNA-binding_RecF"/>
</dbReference>
<dbReference type="GO" id="GO:0005737">
    <property type="term" value="C:cytoplasm"/>
    <property type="evidence" value="ECO:0007669"/>
    <property type="project" value="UniProtKB-SubCell"/>
</dbReference>
<dbReference type="Gene3D" id="3.40.50.300">
    <property type="entry name" value="P-loop containing nucleotide triphosphate hydrolases"/>
    <property type="match status" value="1"/>
</dbReference>
<dbReference type="PANTHER" id="PTHR32182">
    <property type="entry name" value="DNA REPLICATION AND REPAIR PROTEIN RECF"/>
    <property type="match status" value="1"/>
</dbReference>
<keyword evidence="6" id="KW-0234">DNA repair</keyword>
<dbReference type="SUPFAM" id="SSF52540">
    <property type="entry name" value="P-loop containing nucleoside triphosphate hydrolases"/>
    <property type="match status" value="1"/>
</dbReference>
<evidence type="ECO:0000256" key="3">
    <source>
        <dbReference type="ARBA" id="ARBA00022741"/>
    </source>
</evidence>
<gene>
    <name evidence="6 8" type="primary">recF</name>
    <name evidence="8" type="ORF">E6H00_07220</name>
</gene>
<comment type="caution">
    <text evidence="8">The sequence shown here is derived from an EMBL/GenBank/DDBJ whole genome shotgun (WGS) entry which is preliminary data.</text>
</comment>
<keyword evidence="4 6" id="KW-0067">ATP-binding</keyword>
<reference evidence="8 9" key="1">
    <citation type="journal article" date="2019" name="Nat. Microbiol.">
        <title>Mediterranean grassland soil C-N compound turnover is dependent on rainfall and depth, and is mediated by genomically divergent microorganisms.</title>
        <authorList>
            <person name="Diamond S."/>
            <person name="Andeer P.F."/>
            <person name="Li Z."/>
            <person name="Crits-Christoph A."/>
            <person name="Burstein D."/>
            <person name="Anantharaman K."/>
            <person name="Lane K.R."/>
            <person name="Thomas B.C."/>
            <person name="Pan C."/>
            <person name="Northen T.R."/>
            <person name="Banfield J.F."/>
        </authorList>
    </citation>
    <scope>NUCLEOTIDE SEQUENCE [LARGE SCALE GENOMIC DNA]</scope>
    <source>
        <strain evidence="8">NP_3</strain>
    </source>
</reference>
<accession>A0A537K3Y5</accession>
<evidence type="ECO:0000313" key="8">
    <source>
        <dbReference type="EMBL" id="TMI90212.1"/>
    </source>
</evidence>
<comment type="subcellular location">
    <subcellularLocation>
        <location evidence="6">Cytoplasm</location>
    </subcellularLocation>
</comment>
<dbReference type="InterPro" id="IPR042174">
    <property type="entry name" value="RecF_2"/>
</dbReference>
<dbReference type="GO" id="GO:0000731">
    <property type="term" value="P:DNA synthesis involved in DNA repair"/>
    <property type="evidence" value="ECO:0007669"/>
    <property type="project" value="TreeGrafter"/>
</dbReference>
<dbReference type="HAMAP" id="MF_00365">
    <property type="entry name" value="RecF"/>
    <property type="match status" value="1"/>
</dbReference>
<comment type="similarity">
    <text evidence="6">Belongs to the RecF family.</text>
</comment>
<dbReference type="Gene3D" id="1.20.1050.90">
    <property type="entry name" value="RecF/RecN/SMC, N-terminal domain"/>
    <property type="match status" value="1"/>
</dbReference>
<evidence type="ECO:0000256" key="6">
    <source>
        <dbReference type="HAMAP-Rule" id="MF_00365"/>
    </source>
</evidence>
<dbReference type="InterPro" id="IPR003395">
    <property type="entry name" value="RecF/RecN/SMC_N"/>
</dbReference>
<keyword evidence="6" id="KW-0227">DNA damage</keyword>
<dbReference type="GO" id="GO:0009432">
    <property type="term" value="P:SOS response"/>
    <property type="evidence" value="ECO:0007669"/>
    <property type="project" value="UniProtKB-UniRule"/>
</dbReference>
<feature type="binding site" evidence="6">
    <location>
        <begin position="53"/>
        <end position="60"/>
    </location>
    <ligand>
        <name>ATP</name>
        <dbReference type="ChEBI" id="CHEBI:30616"/>
    </ligand>
</feature>
<evidence type="ECO:0000259" key="7">
    <source>
        <dbReference type="Pfam" id="PF02463"/>
    </source>
</evidence>
<dbReference type="GO" id="GO:0006302">
    <property type="term" value="P:double-strand break repair"/>
    <property type="evidence" value="ECO:0007669"/>
    <property type="project" value="TreeGrafter"/>
</dbReference>
<dbReference type="GO" id="GO:0005524">
    <property type="term" value="F:ATP binding"/>
    <property type="evidence" value="ECO:0007669"/>
    <property type="project" value="UniProtKB-UniRule"/>
</dbReference>
<keyword evidence="1 6" id="KW-0963">Cytoplasm</keyword>
<name>A0A537K3Y5_9BACT</name>
<evidence type="ECO:0000256" key="4">
    <source>
        <dbReference type="ARBA" id="ARBA00022840"/>
    </source>
</evidence>
<keyword evidence="3 6" id="KW-0547">Nucleotide-binding</keyword>
<evidence type="ECO:0000313" key="9">
    <source>
        <dbReference type="Proteomes" id="UP000318509"/>
    </source>
</evidence>
<dbReference type="GO" id="GO:0003697">
    <property type="term" value="F:single-stranded DNA binding"/>
    <property type="evidence" value="ECO:0007669"/>
    <property type="project" value="UniProtKB-UniRule"/>
</dbReference>
<feature type="domain" description="RecF/RecN/SMC N-terminal" evidence="7">
    <location>
        <begin position="26"/>
        <end position="346"/>
    </location>
</feature>
<evidence type="ECO:0000256" key="1">
    <source>
        <dbReference type="ARBA" id="ARBA00022490"/>
    </source>
</evidence>